<dbReference type="AlphaFoldDB" id="A0A934JTX7"/>
<dbReference type="InterPro" id="IPR011004">
    <property type="entry name" value="Trimer_LpxA-like_sf"/>
</dbReference>
<evidence type="ECO:0000313" key="6">
    <source>
        <dbReference type="Proteomes" id="UP000628710"/>
    </source>
</evidence>
<dbReference type="GO" id="GO:0008870">
    <property type="term" value="F:galactoside O-acetyltransferase activity"/>
    <property type="evidence" value="ECO:0007669"/>
    <property type="project" value="TreeGrafter"/>
</dbReference>
<accession>A0A934JTX7</accession>
<sequence>MIRISWQPLKQLELPVIPVFSRSLYRLHKLLYVFFTSLFRRLYWTPLFKSQIVGGKGLYLYSGMPQLLGSLSVSVGSGCRWSGISTVSGRWNSPQTPTLIIGDNVDIGWQTSIAVGNQVILENNVRMAGRAFLAGYPGHPINPIERAQGLPDMESQIGKIHLKENVWLGTGVTILGNVTIGKNSIIGAGSIVTQDIPDNVIAAGVPAKVVRELTLQELISRPSLHTLADEEV</sequence>
<dbReference type="EMBL" id="JAEMNX010000011">
    <property type="protein sequence ID" value="MBJ7538251.1"/>
    <property type="molecule type" value="Genomic_DNA"/>
</dbReference>
<comment type="caution">
    <text evidence="5">The sequence shown here is derived from an EMBL/GenBank/DDBJ whole genome shotgun (WGS) entry which is preliminary data.</text>
</comment>
<protein>
    <recommendedName>
        <fullName evidence="4">Acetyltransferase</fullName>
        <ecNumber evidence="4">2.3.1.-</ecNumber>
    </recommendedName>
</protein>
<keyword evidence="3 4" id="KW-0012">Acyltransferase</keyword>
<proteinExistence type="inferred from homology"/>
<dbReference type="PANTHER" id="PTHR43017:SF1">
    <property type="entry name" value="ACETYLTRANSFERASE YJL218W-RELATED"/>
    <property type="match status" value="1"/>
</dbReference>
<organism evidence="5 6">
    <name type="scientific">Marinomonas transparens</name>
    <dbReference type="NCBI Taxonomy" id="2795388"/>
    <lineage>
        <taxon>Bacteria</taxon>
        <taxon>Pseudomonadati</taxon>
        <taxon>Pseudomonadota</taxon>
        <taxon>Gammaproteobacteria</taxon>
        <taxon>Oceanospirillales</taxon>
        <taxon>Oceanospirillaceae</taxon>
        <taxon>Marinomonas</taxon>
    </lineage>
</organism>
<reference evidence="5" key="1">
    <citation type="submission" date="2020-12" db="EMBL/GenBank/DDBJ databases">
        <title>Marinomonas arctica sp. nov., a psychrotolerant bacterium isolated from the Arctic.</title>
        <authorList>
            <person name="Zhang Y."/>
        </authorList>
    </citation>
    <scope>NUCLEOTIDE SEQUENCE</scope>
    <source>
        <strain evidence="5">C1424</strain>
    </source>
</reference>
<gene>
    <name evidence="5" type="ORF">I8J31_11245</name>
</gene>
<evidence type="ECO:0000256" key="3">
    <source>
        <dbReference type="ARBA" id="ARBA00023315"/>
    </source>
</evidence>
<keyword evidence="2" id="KW-0677">Repeat</keyword>
<keyword evidence="6" id="KW-1185">Reference proteome</keyword>
<dbReference type="SUPFAM" id="SSF51161">
    <property type="entry name" value="Trimeric LpxA-like enzymes"/>
    <property type="match status" value="1"/>
</dbReference>
<name>A0A934JTX7_9GAMM</name>
<dbReference type="InterPro" id="IPR039369">
    <property type="entry name" value="LacA-like"/>
</dbReference>
<dbReference type="Proteomes" id="UP000628710">
    <property type="component" value="Unassembled WGS sequence"/>
</dbReference>
<evidence type="ECO:0000256" key="2">
    <source>
        <dbReference type="ARBA" id="ARBA00022737"/>
    </source>
</evidence>
<dbReference type="InterPro" id="IPR001451">
    <property type="entry name" value="Hexapep"/>
</dbReference>
<evidence type="ECO:0000313" key="5">
    <source>
        <dbReference type="EMBL" id="MBJ7538251.1"/>
    </source>
</evidence>
<dbReference type="Gene3D" id="2.160.10.10">
    <property type="entry name" value="Hexapeptide repeat proteins"/>
    <property type="match status" value="1"/>
</dbReference>
<evidence type="ECO:0000256" key="1">
    <source>
        <dbReference type="ARBA" id="ARBA00022679"/>
    </source>
</evidence>
<dbReference type="PROSITE" id="PS00101">
    <property type="entry name" value="HEXAPEP_TRANSFERASES"/>
    <property type="match status" value="1"/>
</dbReference>
<comment type="similarity">
    <text evidence="4">Belongs to the transferase hexapeptide repeat family.</text>
</comment>
<dbReference type="EC" id="2.3.1.-" evidence="4"/>
<evidence type="ECO:0000256" key="4">
    <source>
        <dbReference type="RuleBase" id="RU367021"/>
    </source>
</evidence>
<dbReference type="InterPro" id="IPR018357">
    <property type="entry name" value="Hexapep_transf_CS"/>
</dbReference>
<dbReference type="PANTHER" id="PTHR43017">
    <property type="entry name" value="GALACTOSIDE O-ACETYLTRANSFERASE"/>
    <property type="match status" value="1"/>
</dbReference>
<keyword evidence="1 4" id="KW-0808">Transferase</keyword>
<dbReference type="Pfam" id="PF00132">
    <property type="entry name" value="Hexapep"/>
    <property type="match status" value="1"/>
</dbReference>
<dbReference type="CDD" id="cd04647">
    <property type="entry name" value="LbH_MAT_like"/>
    <property type="match status" value="1"/>
</dbReference>